<dbReference type="OrthoDB" id="8436363at2759"/>
<feature type="compositionally biased region" description="Low complexity" evidence="1">
    <location>
        <begin position="994"/>
        <end position="1018"/>
    </location>
</feature>
<organism evidence="2 3">
    <name type="scientific">Lojkania enalia</name>
    <dbReference type="NCBI Taxonomy" id="147567"/>
    <lineage>
        <taxon>Eukaryota</taxon>
        <taxon>Fungi</taxon>
        <taxon>Dikarya</taxon>
        <taxon>Ascomycota</taxon>
        <taxon>Pezizomycotina</taxon>
        <taxon>Dothideomycetes</taxon>
        <taxon>Pleosporomycetidae</taxon>
        <taxon>Pleosporales</taxon>
        <taxon>Pleosporales incertae sedis</taxon>
        <taxon>Lojkania</taxon>
    </lineage>
</organism>
<feature type="region of interest" description="Disordered" evidence="1">
    <location>
        <begin position="554"/>
        <end position="573"/>
    </location>
</feature>
<gene>
    <name evidence="2" type="ORF">CC78DRAFT_299928</name>
</gene>
<evidence type="ECO:0000313" key="2">
    <source>
        <dbReference type="EMBL" id="KAF2262844.1"/>
    </source>
</evidence>
<accession>A0A9P4N547</accession>
<reference evidence="3" key="1">
    <citation type="journal article" date="2020" name="Stud. Mycol.">
        <title>101 Dothideomycetes genomes: A test case for predicting lifestyles and emergence of pathogens.</title>
        <authorList>
            <person name="Haridas S."/>
            <person name="Albert R."/>
            <person name="Binder M."/>
            <person name="Bloem J."/>
            <person name="LaButti K."/>
            <person name="Salamov A."/>
            <person name="Andreopoulos B."/>
            <person name="Baker S."/>
            <person name="Barry K."/>
            <person name="Bills G."/>
            <person name="Bluhm B."/>
            <person name="Cannon C."/>
            <person name="Castanera R."/>
            <person name="Culley D."/>
            <person name="Daum C."/>
            <person name="Ezra D."/>
            <person name="Gonzalez J."/>
            <person name="Henrissat B."/>
            <person name="Kuo A."/>
            <person name="Liang C."/>
            <person name="Lipzen A."/>
            <person name="Lutzoni F."/>
            <person name="Magnuson J."/>
            <person name="Mondo S."/>
            <person name="Nolan M."/>
            <person name="Ohm R."/>
            <person name="Pangilinan J."/>
            <person name="Park H.-J."/>
            <person name="Ramirez L."/>
            <person name="Alfaro M."/>
            <person name="Sun H."/>
            <person name="Tritt A."/>
            <person name="Yoshinaga Y."/>
            <person name="Zwiers L.-H."/>
            <person name="Turgeon B."/>
            <person name="Goodwin S."/>
            <person name="Spatafora J."/>
            <person name="Crous P."/>
            <person name="Grigoriev I."/>
        </authorList>
    </citation>
    <scope>NUCLEOTIDE SEQUENCE [LARGE SCALE GENOMIC DNA]</scope>
    <source>
        <strain evidence="3">CBS 304.66</strain>
    </source>
</reference>
<comment type="caution">
    <text evidence="2">The sequence shown here is derived from an EMBL/GenBank/DDBJ whole genome shotgun (WGS) entry which is preliminary data.</text>
</comment>
<feature type="compositionally biased region" description="Polar residues" evidence="1">
    <location>
        <begin position="1072"/>
        <end position="1092"/>
    </location>
</feature>
<feature type="compositionally biased region" description="Basic residues" evidence="1">
    <location>
        <begin position="13"/>
        <end position="23"/>
    </location>
</feature>
<dbReference type="Gene3D" id="3.80.10.10">
    <property type="entry name" value="Ribonuclease Inhibitor"/>
    <property type="match status" value="1"/>
</dbReference>
<feature type="compositionally biased region" description="Basic and acidic residues" evidence="1">
    <location>
        <begin position="269"/>
        <end position="291"/>
    </location>
</feature>
<sequence>MEDIHGVDVSWLHHSHRDHHHRQQAPSSPGLARDAPPRTSAHGGLPYDRGHEHQKTPEPVLSVSEPSFPLPTLQNTPPASKTPPKRPALLSRGSSERNGITTPLDSKLPSRRNSWISSLSSKFSSQNSPAQTTHAQAQGSHVNLNGPNGTTSSANGALNGIQAASGLAHMANEPYVPQPPKGSFISNALRRLSSGSQAGPMAKVVGQGGVCPRKVLNVDPNRDRCLVPELDQTKLRRVAFCVDVEIAGGPKYRDDLDGEEKKKKRKDRKLKERGEGEALKHPDAVVEEKNQEGLVTVDNVPEVVGNEDAPNPEGTVLDDEKKEPSRKKEKKKRSEAERKERKEKKRRKAEENGSIPLELMREGDGQHPEAVPAGPDTASPRPQGKPTTDPLRIYRRCCQLRETPILKRICDQLSAPSACSLVAPGVVTCLDLTGSRLQLADVVTLSDWLAVVPVKKLFLEDADLTDEKIRVILAGLLAAKIPGYTPARHKHGKDDKNGYHKIEERSGVVKKLVLKNNTKITAEGWKHISLFIYMCKSIQALDVSMIPFPKPKEQLSPQLSNSSEGSTMSPTPRPKYIGDVLSKAISERLGGSNLEELVMGECSLTSSTIRKIVDAVIISGVQRLGLAGNDIDSEGVNHIIHYIRSGVCRGLDLGGNDLRDGVERIAHSLTKDSPLWALCLADCDLKYESLKVLLPKLTILPFFVFLDLSHNKDLLSDPNSICVLRKYIPQLKNFKRLHLMDVNMSPADAIALADILPECTHLAHINILENPKITAVSTATDEAGQEDAAALYASLMAAAKISHTLICVDVDVPGPDTGEVVKALAKQVVAFCLRNMESFSEIPELKPTEKEVEVPNLLMRIVGHTEGYSENHDDDPPAPNDDYIVTGTGVCKALSYCLLQKASDLRRGSLPVSGGITPRTLTEEEEDLAKAKTTSKYLLGSARNIRSRLQPALVREARAGNDMGYRRLLFLDQTLQGMIQRFEDEYPETRLNGPETSSVHSSAPSTSPPASSIPTTSTLTEHPANESDDDEPKSIRSRHNSDVSLASRALSLEEGRLHRLGQRVRTEILNASRPSSSQSNQENLSGSSTGSLTADAKPDAILDFNAKWKDKSGEELRSMAEKVGIEKAFDAVIENVEELKNLAERDGEDFRAWKEAQITTLRNKEVGKVEDRKDNVVVGD</sequence>
<feature type="region of interest" description="Disordered" evidence="1">
    <location>
        <begin position="1068"/>
        <end position="1095"/>
    </location>
</feature>
<proteinExistence type="predicted"/>
<feature type="region of interest" description="Disordered" evidence="1">
    <location>
        <begin position="1"/>
        <end position="157"/>
    </location>
</feature>
<feature type="compositionally biased region" description="Polar residues" evidence="1">
    <location>
        <begin position="92"/>
        <end position="104"/>
    </location>
</feature>
<protein>
    <submittedName>
        <fullName evidence="2">RNI-like protein</fullName>
    </submittedName>
</protein>
<feature type="compositionally biased region" description="Low complexity" evidence="1">
    <location>
        <begin position="111"/>
        <end position="128"/>
    </location>
</feature>
<feature type="region of interest" description="Disordered" evidence="1">
    <location>
        <begin position="988"/>
        <end position="1043"/>
    </location>
</feature>
<feature type="compositionally biased region" description="Basic and acidic residues" evidence="1">
    <location>
        <begin position="251"/>
        <end position="261"/>
    </location>
</feature>
<evidence type="ECO:0000256" key="1">
    <source>
        <dbReference type="SAM" id="MobiDB-lite"/>
    </source>
</evidence>
<feature type="compositionally biased region" description="Polar residues" evidence="1">
    <location>
        <begin position="129"/>
        <end position="156"/>
    </location>
</feature>
<dbReference type="InterPro" id="IPR032675">
    <property type="entry name" value="LRR_dom_sf"/>
</dbReference>
<name>A0A9P4N547_9PLEO</name>
<dbReference type="AlphaFoldDB" id="A0A9P4N547"/>
<keyword evidence="3" id="KW-1185">Reference proteome</keyword>
<evidence type="ECO:0000313" key="3">
    <source>
        <dbReference type="Proteomes" id="UP000800093"/>
    </source>
</evidence>
<feature type="region of interest" description="Disordered" evidence="1">
    <location>
        <begin position="251"/>
        <end position="390"/>
    </location>
</feature>
<dbReference type="Proteomes" id="UP000800093">
    <property type="component" value="Unassembled WGS sequence"/>
</dbReference>
<dbReference type="SUPFAM" id="SSF52047">
    <property type="entry name" value="RNI-like"/>
    <property type="match status" value="1"/>
</dbReference>
<feature type="compositionally biased region" description="Polar residues" evidence="1">
    <location>
        <begin position="555"/>
        <end position="570"/>
    </location>
</feature>
<dbReference type="EMBL" id="ML986635">
    <property type="protein sequence ID" value="KAF2262844.1"/>
    <property type="molecule type" value="Genomic_DNA"/>
</dbReference>